<reference evidence="10 11" key="1">
    <citation type="journal article" date="2016" name="Gut Pathog.">
        <title>Whole genome sequencing of "Faecalibaculum rodentium" ALO17, isolated from C57BL/6J laboratory mouse feces.</title>
        <authorList>
            <person name="Lim S."/>
            <person name="Chang D.H."/>
            <person name="Ahn S."/>
            <person name="Kim B.C."/>
        </authorList>
    </citation>
    <scope>NUCLEOTIDE SEQUENCE [LARGE SCALE GENOMIC DNA]</scope>
    <source>
        <strain evidence="10 11">Alo17</strain>
    </source>
</reference>
<dbReference type="STRING" id="1702221.AALO17_14570"/>
<dbReference type="SUPFAM" id="SSF82771">
    <property type="entry name" value="GIY-YIG endonuclease"/>
    <property type="match status" value="1"/>
</dbReference>
<feature type="domain" description="UvrC family homology region profile" evidence="9">
    <location>
        <begin position="248"/>
        <end position="468"/>
    </location>
</feature>
<dbReference type="CDD" id="cd10434">
    <property type="entry name" value="GIY-YIG_UvrC_Cho"/>
    <property type="match status" value="1"/>
</dbReference>
<keyword evidence="3 6" id="KW-0228">DNA excision</keyword>
<feature type="compositionally biased region" description="Low complexity" evidence="7">
    <location>
        <begin position="615"/>
        <end position="628"/>
    </location>
</feature>
<dbReference type="PROSITE" id="PS50165">
    <property type="entry name" value="UVRC"/>
    <property type="match status" value="1"/>
</dbReference>
<evidence type="ECO:0000256" key="2">
    <source>
        <dbReference type="ARBA" id="ARBA00022763"/>
    </source>
</evidence>
<dbReference type="FunFam" id="3.40.1440.10:FF:000001">
    <property type="entry name" value="UvrABC system protein C"/>
    <property type="match status" value="1"/>
</dbReference>
<dbReference type="InterPro" id="IPR001162">
    <property type="entry name" value="UvrC_RNase_H_dom"/>
</dbReference>
<dbReference type="KEGG" id="fro:AALO17_14570"/>
<feature type="domain" description="GIY-YIG" evidence="8">
    <location>
        <begin position="15"/>
        <end position="92"/>
    </location>
</feature>
<dbReference type="SUPFAM" id="SSF47781">
    <property type="entry name" value="RuvA domain 2-like"/>
    <property type="match status" value="1"/>
</dbReference>
<sequence>MITEHLQHKLSLLPDKPGCYIMKDENGSILYVGKAKVLKNRVRSYFHGAHDMKTTRLVSHIRDFEFIVTDSEKEALLLEINLIKLHRPPYNIMFMDDKSYPYIEVTGTNPVAVRRTRRLTNKTSQYFGPYPNASSAFEIVRLINRIFPIRKCRTLPKQVCLYYHMHQCLGPCVQKIPDEEDAEIRRQIIRFLKGDAGDILQDLENRRDALSMELQFERAAQVQTQIESLQHVMEKQTIDFADRTDRDVFGWYEDKGYLSIYGLILREGKLLERTLSVAPVYGDSQEEFESFILQYYQNNIVPREILVPQGTDAAGLEEALSEEGGGRKTHVRIPLRGDKKKLADLAAENARTAHEQKFQLAYKKDQELAEANSGLSQIFGKPVHTVELFDNSHLQGSENVSGLVVFRDGSPDKTQYRHYKLDGYRSDLDSMKEVLYRRYFRLLQQDRPMPDLLLVDGGLQQVQAASAIKQDLGLDLTIGGLVKDDRHSTRGLLREDGTEVPLDRKEPLFFLLTRMQDEVHRFAISYHRQRRSKRMTRSILDEVPGIGPARKQELQKKFKSMKRMKSATLEELEEVLPHDVALRLKERLQQSSVQPGMPMGSAPEADDRNAEDAELAALAAQLAALDAARNPDSPEAEEAGSDEKESGREESRPDMVK</sequence>
<keyword evidence="11" id="KW-1185">Reference proteome</keyword>
<protein>
    <recommendedName>
        <fullName evidence="6">UvrABC system protein C</fullName>
        <shortName evidence="6">Protein UvrC</shortName>
    </recommendedName>
    <alternativeName>
        <fullName evidence="6">Excinuclease ABC subunit C</fullName>
    </alternativeName>
</protein>
<dbReference type="Gene3D" id="3.30.420.340">
    <property type="entry name" value="UvrC, RNAse H endonuclease domain"/>
    <property type="match status" value="1"/>
</dbReference>
<name>A0A140DVB4_9FIRM</name>
<dbReference type="Pfam" id="PF08459">
    <property type="entry name" value="UvrC_RNaseH_dom"/>
    <property type="match status" value="1"/>
</dbReference>
<dbReference type="Gene3D" id="3.40.1440.10">
    <property type="entry name" value="GIY-YIG endonuclease"/>
    <property type="match status" value="1"/>
</dbReference>
<dbReference type="PANTHER" id="PTHR30562:SF1">
    <property type="entry name" value="UVRABC SYSTEM PROTEIN C"/>
    <property type="match status" value="1"/>
</dbReference>
<evidence type="ECO:0000259" key="9">
    <source>
        <dbReference type="PROSITE" id="PS50165"/>
    </source>
</evidence>
<evidence type="ECO:0000256" key="5">
    <source>
        <dbReference type="ARBA" id="ARBA00023204"/>
    </source>
</evidence>
<dbReference type="GeneID" id="78478154"/>
<comment type="similarity">
    <text evidence="6">Belongs to the UvrC family.</text>
</comment>
<dbReference type="GO" id="GO:0009381">
    <property type="term" value="F:excinuclease ABC activity"/>
    <property type="evidence" value="ECO:0007669"/>
    <property type="project" value="UniProtKB-UniRule"/>
</dbReference>
<evidence type="ECO:0000256" key="7">
    <source>
        <dbReference type="SAM" id="MobiDB-lite"/>
    </source>
</evidence>
<evidence type="ECO:0000256" key="4">
    <source>
        <dbReference type="ARBA" id="ARBA00022881"/>
    </source>
</evidence>
<dbReference type="InterPro" id="IPR010994">
    <property type="entry name" value="RuvA_2-like"/>
</dbReference>
<comment type="function">
    <text evidence="6">The UvrABC repair system catalyzes the recognition and processing of DNA lesions. UvrC both incises the 5' and 3' sides of the lesion. The N-terminal half is responsible for the 3' incision and the C-terminal half is responsible for the 5' incision.</text>
</comment>
<proteinExistence type="inferred from homology"/>
<evidence type="ECO:0000256" key="1">
    <source>
        <dbReference type="ARBA" id="ARBA00022490"/>
    </source>
</evidence>
<dbReference type="Pfam" id="PF01541">
    <property type="entry name" value="GIY-YIG"/>
    <property type="match status" value="1"/>
</dbReference>
<accession>A0A140DVB4</accession>
<evidence type="ECO:0000313" key="10">
    <source>
        <dbReference type="EMBL" id="AMK54591.1"/>
    </source>
</evidence>
<dbReference type="SUPFAM" id="SSF46600">
    <property type="entry name" value="C-terminal UvrC-binding domain of UvrB"/>
    <property type="match status" value="1"/>
</dbReference>
<dbReference type="SMART" id="SM00465">
    <property type="entry name" value="GIYc"/>
    <property type="match status" value="1"/>
</dbReference>
<evidence type="ECO:0000313" key="11">
    <source>
        <dbReference type="Proteomes" id="UP000069771"/>
    </source>
</evidence>
<dbReference type="InterPro" id="IPR050066">
    <property type="entry name" value="UvrABC_protein_C"/>
</dbReference>
<keyword evidence="2 6" id="KW-0227">DNA damage</keyword>
<dbReference type="InterPro" id="IPR047296">
    <property type="entry name" value="GIY-YIG_UvrC_Cho"/>
</dbReference>
<dbReference type="GO" id="GO:0009432">
    <property type="term" value="P:SOS response"/>
    <property type="evidence" value="ECO:0007669"/>
    <property type="project" value="UniProtKB-UniRule"/>
</dbReference>
<organism evidence="10 11">
    <name type="scientific">Faecalibaculum rodentium</name>
    <dbReference type="NCBI Taxonomy" id="1702221"/>
    <lineage>
        <taxon>Bacteria</taxon>
        <taxon>Bacillati</taxon>
        <taxon>Bacillota</taxon>
        <taxon>Erysipelotrichia</taxon>
        <taxon>Erysipelotrichales</taxon>
        <taxon>Erysipelotrichaceae</taxon>
        <taxon>Faecalibaculum</taxon>
    </lineage>
</organism>
<evidence type="ECO:0000259" key="8">
    <source>
        <dbReference type="PROSITE" id="PS50164"/>
    </source>
</evidence>
<dbReference type="InterPro" id="IPR038476">
    <property type="entry name" value="UvrC_RNase_H_dom_sf"/>
</dbReference>
<dbReference type="InterPro" id="IPR000305">
    <property type="entry name" value="GIY-YIG_endonuc"/>
</dbReference>
<dbReference type="GO" id="GO:0005737">
    <property type="term" value="C:cytoplasm"/>
    <property type="evidence" value="ECO:0007669"/>
    <property type="project" value="UniProtKB-SubCell"/>
</dbReference>
<feature type="compositionally biased region" description="Basic and acidic residues" evidence="7">
    <location>
        <begin position="641"/>
        <end position="657"/>
    </location>
</feature>
<dbReference type="PATRIC" id="fig|1702221.3.peg.1408"/>
<dbReference type="InterPro" id="IPR004791">
    <property type="entry name" value="UvrC"/>
</dbReference>
<dbReference type="Gene3D" id="1.10.150.20">
    <property type="entry name" value="5' to 3' exonuclease, C-terminal subdomain"/>
    <property type="match status" value="1"/>
</dbReference>
<feature type="region of interest" description="Disordered" evidence="7">
    <location>
        <begin position="588"/>
        <end position="657"/>
    </location>
</feature>
<dbReference type="EMBL" id="CP011391">
    <property type="protein sequence ID" value="AMK54591.1"/>
    <property type="molecule type" value="Genomic_DNA"/>
</dbReference>
<keyword evidence="4 6" id="KW-0267">Excision nuclease</keyword>
<dbReference type="Pfam" id="PF22920">
    <property type="entry name" value="UvrC_RNaseH"/>
    <property type="match status" value="1"/>
</dbReference>
<dbReference type="GO" id="GO:0009380">
    <property type="term" value="C:excinuclease repair complex"/>
    <property type="evidence" value="ECO:0007669"/>
    <property type="project" value="InterPro"/>
</dbReference>
<keyword evidence="1 6" id="KW-0963">Cytoplasm</keyword>
<dbReference type="GO" id="GO:0006289">
    <property type="term" value="P:nucleotide-excision repair"/>
    <property type="evidence" value="ECO:0007669"/>
    <property type="project" value="UniProtKB-UniRule"/>
</dbReference>
<dbReference type="PANTHER" id="PTHR30562">
    <property type="entry name" value="UVRC/OXIDOREDUCTASE"/>
    <property type="match status" value="1"/>
</dbReference>
<comment type="subcellular location">
    <subcellularLocation>
        <location evidence="6">Cytoplasm</location>
    </subcellularLocation>
</comment>
<keyword evidence="6" id="KW-0742">SOS response</keyword>
<dbReference type="AlphaFoldDB" id="A0A140DVB4"/>
<dbReference type="InterPro" id="IPR036876">
    <property type="entry name" value="UVR_dom_sf"/>
</dbReference>
<comment type="subunit">
    <text evidence="6">Interacts with UvrB in an incision complex.</text>
</comment>
<dbReference type="HAMAP" id="MF_00203">
    <property type="entry name" value="UvrC"/>
    <property type="match status" value="1"/>
</dbReference>
<evidence type="ECO:0000256" key="6">
    <source>
        <dbReference type="HAMAP-Rule" id="MF_00203"/>
    </source>
</evidence>
<keyword evidence="5 6" id="KW-0234">DNA repair</keyword>
<dbReference type="Proteomes" id="UP000069771">
    <property type="component" value="Chromosome"/>
</dbReference>
<dbReference type="InterPro" id="IPR035901">
    <property type="entry name" value="GIY-YIG_endonuc_sf"/>
</dbReference>
<dbReference type="NCBIfam" id="TIGR00194">
    <property type="entry name" value="uvrC"/>
    <property type="match status" value="1"/>
</dbReference>
<gene>
    <name evidence="6" type="primary">uvrC</name>
    <name evidence="10" type="ORF">AALO17_14570</name>
</gene>
<dbReference type="PROSITE" id="PS50164">
    <property type="entry name" value="GIY_YIG"/>
    <property type="match status" value="1"/>
</dbReference>
<dbReference type="GO" id="GO:0003677">
    <property type="term" value="F:DNA binding"/>
    <property type="evidence" value="ECO:0007669"/>
    <property type="project" value="UniProtKB-UniRule"/>
</dbReference>
<evidence type="ECO:0000256" key="3">
    <source>
        <dbReference type="ARBA" id="ARBA00022769"/>
    </source>
</evidence>
<dbReference type="OrthoDB" id="9804933at2"/>
<dbReference type="RefSeq" id="WP_082743286.1">
    <property type="nucleotide sequence ID" value="NZ_CAMTBT010000039.1"/>
</dbReference>